<feature type="domain" description="DUF559" evidence="8">
    <location>
        <begin position="282"/>
        <end position="387"/>
    </location>
</feature>
<evidence type="ECO:0000313" key="9">
    <source>
        <dbReference type="EMBL" id="MDT3403317.1"/>
    </source>
</evidence>
<keyword evidence="3 5" id="KW-0819">tRNA processing</keyword>
<evidence type="ECO:0000313" key="10">
    <source>
        <dbReference type="Proteomes" id="UP001258315"/>
    </source>
</evidence>
<dbReference type="Proteomes" id="UP001258315">
    <property type="component" value="Unassembled WGS sequence"/>
</dbReference>
<keyword evidence="10" id="KW-1185">Reference proteome</keyword>
<name>A0ABU3GU68_9SPHI</name>
<feature type="region of interest" description="Disordered" evidence="6">
    <location>
        <begin position="390"/>
        <end position="421"/>
    </location>
</feature>
<comment type="caution">
    <text evidence="9">The sequence shown here is derived from an EMBL/GenBank/DDBJ whole genome shotgun (WGS) entry which is preliminary data.</text>
</comment>
<keyword evidence="4 5" id="KW-0413">Isomerase</keyword>
<dbReference type="Gene3D" id="3.40.960.10">
    <property type="entry name" value="VSR Endonuclease"/>
    <property type="match status" value="1"/>
</dbReference>
<protein>
    <recommendedName>
        <fullName evidence="5">tRNA pseudouridine synthase B</fullName>
        <ecNumber evidence="5">5.4.99.25</ecNumber>
    </recommendedName>
    <alternativeName>
        <fullName evidence="5">tRNA pseudouridine(55) synthase</fullName>
        <shortName evidence="5">Psi55 synthase</shortName>
    </alternativeName>
    <alternativeName>
        <fullName evidence="5">tRNA pseudouridylate synthase</fullName>
    </alternativeName>
    <alternativeName>
        <fullName evidence="5">tRNA-uridine isomerase</fullName>
    </alternativeName>
</protein>
<dbReference type="PANTHER" id="PTHR13767:SF2">
    <property type="entry name" value="PSEUDOURIDYLATE SYNTHASE TRUB1"/>
    <property type="match status" value="1"/>
</dbReference>
<dbReference type="SUPFAM" id="SSF52980">
    <property type="entry name" value="Restriction endonuclease-like"/>
    <property type="match status" value="1"/>
</dbReference>
<comment type="function">
    <text evidence="5">Responsible for synthesis of pseudouridine from uracil-55 in the psi GC loop of transfer RNAs.</text>
</comment>
<dbReference type="Gene3D" id="3.30.2350.10">
    <property type="entry name" value="Pseudouridine synthase"/>
    <property type="match status" value="1"/>
</dbReference>
<evidence type="ECO:0000256" key="6">
    <source>
        <dbReference type="SAM" id="MobiDB-lite"/>
    </source>
</evidence>
<dbReference type="InterPro" id="IPR014780">
    <property type="entry name" value="tRNA_psdUridine_synth_TruB"/>
</dbReference>
<dbReference type="InterPro" id="IPR002501">
    <property type="entry name" value="PsdUridine_synth_N"/>
</dbReference>
<evidence type="ECO:0000259" key="7">
    <source>
        <dbReference type="Pfam" id="PF01509"/>
    </source>
</evidence>
<evidence type="ECO:0000256" key="3">
    <source>
        <dbReference type="ARBA" id="ARBA00022694"/>
    </source>
</evidence>
<dbReference type="HAMAP" id="MF_01080">
    <property type="entry name" value="TruB_bact"/>
    <property type="match status" value="1"/>
</dbReference>
<dbReference type="InterPro" id="IPR020103">
    <property type="entry name" value="PsdUridine_synth_cat_dom_sf"/>
</dbReference>
<dbReference type="InterPro" id="IPR007569">
    <property type="entry name" value="DUF559"/>
</dbReference>
<dbReference type="EC" id="5.4.99.25" evidence="5"/>
<sequence length="421" mass="47842">MILINYLCTLHTVLNEVHPKYKDFNFVEGELLLINKPYRWTSFDIVGKVRNAFKPLKLKVGHAGTLDPLATGLLIVCTGKMTKQIDTFQAEEKEYTGTFTLGGTTPSYDLETEVDQTFDIAHLNEQILRNACAQFIGEIQQFPPAHSAIKVNGERLYQKARRGEEVELKARTLTITEFELTRIELPEVDFRVVCSKGTYIRSLANDFGKAVNSGAYLSRLRRTRSGNFRIEDAWEVMELVNVIKAHNSPHPNPPREGGLQEKAELSDIREYRQTADLKNYEQLKANSRSNRHLPTEAEDVLWQLLRNNSTGYKIRRQHAIDNYIADFICLQKGLIIEVDGGYHQLTQEADDIRTQALNHWGFEVIRFDNDEVLKEPQKVFDKIKETIDSLPDRKEALPPGEGLGGAISELPTENAEGEATI</sequence>
<evidence type="ECO:0000256" key="4">
    <source>
        <dbReference type="ARBA" id="ARBA00023235"/>
    </source>
</evidence>
<dbReference type="EMBL" id="JAVLVU010000001">
    <property type="protein sequence ID" value="MDT3403317.1"/>
    <property type="molecule type" value="Genomic_DNA"/>
</dbReference>
<dbReference type="CDD" id="cd02573">
    <property type="entry name" value="PseudoU_synth_EcTruB"/>
    <property type="match status" value="1"/>
</dbReference>
<evidence type="ECO:0000259" key="8">
    <source>
        <dbReference type="Pfam" id="PF04480"/>
    </source>
</evidence>
<dbReference type="CDD" id="cd01038">
    <property type="entry name" value="Endonuclease_DUF559"/>
    <property type="match status" value="1"/>
</dbReference>
<organism evidence="9 10">
    <name type="scientific">Mucilaginibacter terrae</name>
    <dbReference type="NCBI Taxonomy" id="1955052"/>
    <lineage>
        <taxon>Bacteria</taxon>
        <taxon>Pseudomonadati</taxon>
        <taxon>Bacteroidota</taxon>
        <taxon>Sphingobacteriia</taxon>
        <taxon>Sphingobacteriales</taxon>
        <taxon>Sphingobacteriaceae</taxon>
        <taxon>Mucilaginibacter</taxon>
    </lineage>
</organism>
<dbReference type="InterPro" id="IPR011335">
    <property type="entry name" value="Restrct_endonuc-II-like"/>
</dbReference>
<dbReference type="Pfam" id="PF01509">
    <property type="entry name" value="TruB_N"/>
    <property type="match status" value="1"/>
</dbReference>
<dbReference type="NCBIfam" id="TIGR00431">
    <property type="entry name" value="TruB"/>
    <property type="match status" value="1"/>
</dbReference>
<reference evidence="10" key="1">
    <citation type="submission" date="2023-07" db="EMBL/GenBank/DDBJ databases">
        <title>Functional and genomic diversity of the sorghum phyllosphere microbiome.</title>
        <authorList>
            <person name="Shade A."/>
        </authorList>
    </citation>
    <scope>NUCLEOTIDE SEQUENCE [LARGE SCALE GENOMIC DNA]</scope>
    <source>
        <strain evidence="10">SORGH_AS_0422</strain>
    </source>
</reference>
<comment type="catalytic activity">
    <reaction evidence="1 5">
        <text>uridine(55) in tRNA = pseudouridine(55) in tRNA</text>
        <dbReference type="Rhea" id="RHEA:42532"/>
        <dbReference type="Rhea" id="RHEA-COMP:10101"/>
        <dbReference type="Rhea" id="RHEA-COMP:10102"/>
        <dbReference type="ChEBI" id="CHEBI:65314"/>
        <dbReference type="ChEBI" id="CHEBI:65315"/>
        <dbReference type="EC" id="5.4.99.25"/>
    </reaction>
</comment>
<dbReference type="InterPro" id="IPR047216">
    <property type="entry name" value="Endonuclease_DUF559_bact"/>
</dbReference>
<dbReference type="Pfam" id="PF04480">
    <property type="entry name" value="DUF559"/>
    <property type="match status" value="1"/>
</dbReference>
<feature type="domain" description="Pseudouridine synthase II N-terminal" evidence="7">
    <location>
        <begin position="59"/>
        <end position="200"/>
    </location>
</feature>
<evidence type="ECO:0000256" key="5">
    <source>
        <dbReference type="HAMAP-Rule" id="MF_01080"/>
    </source>
</evidence>
<gene>
    <name evidence="5" type="primary">truB</name>
    <name evidence="9" type="ORF">QE417_002389</name>
</gene>
<evidence type="ECO:0000256" key="1">
    <source>
        <dbReference type="ARBA" id="ARBA00000385"/>
    </source>
</evidence>
<dbReference type="SUPFAM" id="SSF55120">
    <property type="entry name" value="Pseudouridine synthase"/>
    <property type="match status" value="1"/>
</dbReference>
<dbReference type="PANTHER" id="PTHR13767">
    <property type="entry name" value="TRNA-PSEUDOURIDINE SYNTHASE"/>
    <property type="match status" value="1"/>
</dbReference>
<accession>A0ABU3GU68</accession>
<feature type="active site" description="Nucleophile" evidence="5">
    <location>
        <position position="67"/>
    </location>
</feature>
<evidence type="ECO:0000256" key="2">
    <source>
        <dbReference type="ARBA" id="ARBA00005642"/>
    </source>
</evidence>
<proteinExistence type="inferred from homology"/>
<comment type="similarity">
    <text evidence="2 5">Belongs to the pseudouridine synthase TruB family. Type 1 subfamily.</text>
</comment>